<evidence type="ECO:0000313" key="2">
    <source>
        <dbReference type="EMBL" id="KAK3207240.1"/>
    </source>
</evidence>
<dbReference type="PANTHER" id="PTHR28250">
    <property type="entry name" value="CYTOCHROME B PRE-MRNA-PROCESSING PROTEIN 6"/>
    <property type="match status" value="1"/>
</dbReference>
<evidence type="ECO:0000256" key="1">
    <source>
        <dbReference type="SAM" id="MobiDB-lite"/>
    </source>
</evidence>
<dbReference type="GO" id="GO:0043022">
    <property type="term" value="F:ribosome binding"/>
    <property type="evidence" value="ECO:0007669"/>
    <property type="project" value="InterPro"/>
</dbReference>
<name>A0AAN6LXV4_9PLEO</name>
<reference evidence="2 3" key="1">
    <citation type="submission" date="2021-02" db="EMBL/GenBank/DDBJ databases">
        <title>Genome assembly of Pseudopithomyces chartarum.</title>
        <authorList>
            <person name="Jauregui R."/>
            <person name="Singh J."/>
            <person name="Voisey C."/>
        </authorList>
    </citation>
    <scope>NUCLEOTIDE SEQUENCE [LARGE SCALE GENOMIC DNA]</scope>
    <source>
        <strain evidence="2 3">AGR01</strain>
    </source>
</reference>
<keyword evidence="3" id="KW-1185">Reference proteome</keyword>
<dbReference type="PANTHER" id="PTHR28250:SF1">
    <property type="entry name" value="CYTOCHROME B PRE-MRNA-PROCESSING PROTEIN 6"/>
    <property type="match status" value="1"/>
</dbReference>
<dbReference type="AlphaFoldDB" id="A0AAN6LXV4"/>
<sequence>MSQSIVAKHYTRILSLWPKDLLRPNAPFTRPIEHRATPYGVTPVSPPLEDADARKSTAKTTGATVQPAPAKPSTPQAELPQINALYSLLENRYSKKYPVSATVLKPVSNPEHYDRLMEEIEKAPRKSWWQAKVDNWKMKIRWE</sequence>
<dbReference type="GO" id="GO:0034551">
    <property type="term" value="P:mitochondrial respiratory chain complex III assembly"/>
    <property type="evidence" value="ECO:0007669"/>
    <property type="project" value="TreeGrafter"/>
</dbReference>
<dbReference type="EMBL" id="WVTA01000009">
    <property type="protein sequence ID" value="KAK3207240.1"/>
    <property type="molecule type" value="Genomic_DNA"/>
</dbReference>
<gene>
    <name evidence="2" type="ORF">GRF29_103g296159</name>
</gene>
<proteinExistence type="predicted"/>
<dbReference type="InterPro" id="IPR037653">
    <property type="entry name" value="Cbp6"/>
</dbReference>
<organism evidence="2 3">
    <name type="scientific">Pseudopithomyces chartarum</name>
    <dbReference type="NCBI Taxonomy" id="1892770"/>
    <lineage>
        <taxon>Eukaryota</taxon>
        <taxon>Fungi</taxon>
        <taxon>Dikarya</taxon>
        <taxon>Ascomycota</taxon>
        <taxon>Pezizomycotina</taxon>
        <taxon>Dothideomycetes</taxon>
        <taxon>Pleosporomycetidae</taxon>
        <taxon>Pleosporales</taxon>
        <taxon>Massarineae</taxon>
        <taxon>Didymosphaeriaceae</taxon>
        <taxon>Pseudopithomyces</taxon>
    </lineage>
</organism>
<dbReference type="Proteomes" id="UP001280581">
    <property type="component" value="Unassembled WGS sequence"/>
</dbReference>
<accession>A0AAN6LXV4</accession>
<dbReference type="Pfam" id="PF20180">
    <property type="entry name" value="UQCC2_CBP6"/>
    <property type="match status" value="1"/>
</dbReference>
<dbReference type="GO" id="GO:0061671">
    <property type="term" value="C:Cbp3p-Cbp6 complex"/>
    <property type="evidence" value="ECO:0007669"/>
    <property type="project" value="InterPro"/>
</dbReference>
<protein>
    <submittedName>
        <fullName evidence="2">Uncharacterized protein</fullName>
    </submittedName>
</protein>
<comment type="caution">
    <text evidence="2">The sequence shown here is derived from an EMBL/GenBank/DDBJ whole genome shotgun (WGS) entry which is preliminary data.</text>
</comment>
<feature type="region of interest" description="Disordered" evidence="1">
    <location>
        <begin position="32"/>
        <end position="77"/>
    </location>
</feature>
<evidence type="ECO:0000313" key="3">
    <source>
        <dbReference type="Proteomes" id="UP001280581"/>
    </source>
</evidence>